<reference evidence="1 2" key="1">
    <citation type="submission" date="2015-11" db="EMBL/GenBank/DDBJ databases">
        <title>Expanding the genomic diversity of Burkholderia species for the development of highly accurate diagnostics.</title>
        <authorList>
            <person name="Sahl J."/>
            <person name="Keim P."/>
            <person name="Wagner D."/>
        </authorList>
    </citation>
    <scope>NUCLEOTIDE SEQUENCE [LARGE SCALE GENOMIC DNA]</scope>
    <source>
        <strain evidence="1 2">MSMB1808WGS</strain>
    </source>
</reference>
<gene>
    <name evidence="1" type="ORF">WJ96_04930</name>
</gene>
<dbReference type="RefSeq" id="WP_059954040.1">
    <property type="nucleotide sequence ID" value="NZ_LPBJ01000047.1"/>
</dbReference>
<keyword evidence="2" id="KW-1185">Reference proteome</keyword>
<sequence length="163" mass="17541">MAEIKDPRGKHLLGEAVRLLVQSGATGAAITDFINEYSGVLEATLAPLPEPAQPDLKAQMKDALKEALLELAPPSQKPSGGLRKQVSVYIAGAKKTTVFVRKDLLATAVTAVGSEKQARRLINELANSKPADHTNRSAWVEEQLQHHLLLLKAETSLAGRTPH</sequence>
<dbReference type="AlphaFoldDB" id="A0AAW3MVE8"/>
<evidence type="ECO:0000313" key="2">
    <source>
        <dbReference type="Proteomes" id="UP000056453"/>
    </source>
</evidence>
<evidence type="ECO:0000313" key="1">
    <source>
        <dbReference type="EMBL" id="KVP97918.1"/>
    </source>
</evidence>
<name>A0AAW3MVE8_9BURK</name>
<accession>A0AAW3MVE8</accession>
<comment type="caution">
    <text evidence="1">The sequence shown here is derived from an EMBL/GenBank/DDBJ whole genome shotgun (WGS) entry which is preliminary data.</text>
</comment>
<organism evidence="1 2">
    <name type="scientific">Burkholderia ubonensis</name>
    <dbReference type="NCBI Taxonomy" id="101571"/>
    <lineage>
        <taxon>Bacteria</taxon>
        <taxon>Pseudomonadati</taxon>
        <taxon>Pseudomonadota</taxon>
        <taxon>Betaproteobacteria</taxon>
        <taxon>Burkholderiales</taxon>
        <taxon>Burkholderiaceae</taxon>
        <taxon>Burkholderia</taxon>
        <taxon>Burkholderia cepacia complex</taxon>
    </lineage>
</organism>
<dbReference type="Proteomes" id="UP000056453">
    <property type="component" value="Unassembled WGS sequence"/>
</dbReference>
<protein>
    <submittedName>
        <fullName evidence="1">Uncharacterized protein</fullName>
    </submittedName>
</protein>
<proteinExistence type="predicted"/>
<dbReference type="EMBL" id="LPBJ01000047">
    <property type="protein sequence ID" value="KVP97918.1"/>
    <property type="molecule type" value="Genomic_DNA"/>
</dbReference>